<comment type="caution">
    <text evidence="3">The sequence shown here is derived from an EMBL/GenBank/DDBJ whole genome shotgun (WGS) entry which is preliminary data.</text>
</comment>
<dbReference type="EMBL" id="LCPK01000004">
    <property type="protein sequence ID" value="KKU98274.1"/>
    <property type="molecule type" value="Genomic_DNA"/>
</dbReference>
<dbReference type="PANTHER" id="PTHR42957:SF1">
    <property type="entry name" value="HELICASE MJ1565-RELATED"/>
    <property type="match status" value="1"/>
</dbReference>
<proteinExistence type="predicted"/>
<evidence type="ECO:0000313" key="3">
    <source>
        <dbReference type="EMBL" id="KKU98274.1"/>
    </source>
</evidence>
<name>A0A0G1UVI9_9BACT</name>
<dbReference type="Pfam" id="PF01935">
    <property type="entry name" value="DUF87"/>
    <property type="match status" value="1"/>
</dbReference>
<feature type="domain" description="Helicase HerA central" evidence="2">
    <location>
        <begin position="13"/>
        <end position="55"/>
    </location>
</feature>
<evidence type="ECO:0000313" key="4">
    <source>
        <dbReference type="Proteomes" id="UP000034694"/>
    </source>
</evidence>
<evidence type="ECO:0000259" key="2">
    <source>
        <dbReference type="Pfam" id="PF01935"/>
    </source>
</evidence>
<dbReference type="SUPFAM" id="SSF52540">
    <property type="entry name" value="P-loop containing nucleoside triphosphate hydrolases"/>
    <property type="match status" value="1"/>
</dbReference>
<dbReference type="Gene3D" id="3.40.50.300">
    <property type="entry name" value="P-loop containing nucleotide triphosphate hydrolases"/>
    <property type="match status" value="1"/>
</dbReference>
<sequence>MIRISDNLALPLEAVTQTFGILAVRGAGKSNCAAVMAEQMFMAELPFVVVDPVGSWWGLRASSDSHRVGLAIPIFGGRHGDVPLERTGGQVIADLVADERLSCVLDCSEFSEGDKIRFLIDFAERLYRRNQDPLHLFLEEADDYIPQRPFREQARLLRAFENIVRRGRARGLGITMITQRSAALNKNVLTQIETLIVLRTTSPQDRKAIEGWVEYHGQAKTLLESLPGLEDGEAWVWSPSWLKTLKRVKILRRLSFDSAATPKEVHGKRPPATLADVDLGTIQKRMVATIERAKAEDPRELRARIAELEREAKNRPQAEPEIIEVPILNAKDLQQLEDFRLATDRWGEMATTVTTTLTRLISLVENHPRPAVPNRPNLAQIAPLPSPPPRKASTSSQRSNGPEEGLDRGGLRVLETITMLNHRQLPVDREAVARWMGIHPNGSRYLRALATLRAEGYLEHFSILKMSPACSNFYERGDDGALSALKEPFKQRVFREVLAAKGPLTRETLAERLGIHPNGSRYLRALAWLRQMHLIPERGSIVPTEGVYR</sequence>
<dbReference type="InterPro" id="IPR008571">
    <property type="entry name" value="HerA-like"/>
</dbReference>
<dbReference type="PANTHER" id="PTHR42957">
    <property type="entry name" value="HELICASE MJ1565-RELATED"/>
    <property type="match status" value="1"/>
</dbReference>
<feature type="region of interest" description="Disordered" evidence="1">
    <location>
        <begin position="367"/>
        <end position="408"/>
    </location>
</feature>
<dbReference type="AlphaFoldDB" id="A0A0G1UVI9"/>
<protein>
    <recommendedName>
        <fullName evidence="2">Helicase HerA central domain-containing protein</fullName>
    </recommendedName>
</protein>
<organism evidence="3 4">
    <name type="scientific">Candidatus Amesbacteria bacterium GW2011_GWB1_48_13</name>
    <dbReference type="NCBI Taxonomy" id="1618362"/>
    <lineage>
        <taxon>Bacteria</taxon>
        <taxon>Candidatus Amesiibacteriota</taxon>
    </lineage>
</organism>
<evidence type="ECO:0000256" key="1">
    <source>
        <dbReference type="SAM" id="MobiDB-lite"/>
    </source>
</evidence>
<accession>A0A0G1UVI9</accession>
<dbReference type="InterPro" id="IPR002789">
    <property type="entry name" value="HerA_central"/>
</dbReference>
<reference evidence="3 4" key="1">
    <citation type="journal article" date="2015" name="Nature">
        <title>rRNA introns, odd ribosomes, and small enigmatic genomes across a large radiation of phyla.</title>
        <authorList>
            <person name="Brown C.T."/>
            <person name="Hug L.A."/>
            <person name="Thomas B.C."/>
            <person name="Sharon I."/>
            <person name="Castelle C.J."/>
            <person name="Singh A."/>
            <person name="Wilkins M.J."/>
            <person name="Williams K.H."/>
            <person name="Banfield J.F."/>
        </authorList>
    </citation>
    <scope>NUCLEOTIDE SEQUENCE [LARGE SCALE GENOMIC DNA]</scope>
</reference>
<dbReference type="Proteomes" id="UP000034694">
    <property type="component" value="Unassembled WGS sequence"/>
</dbReference>
<gene>
    <name evidence="3" type="ORF">UY28_C0004G0012</name>
</gene>
<dbReference type="InterPro" id="IPR027417">
    <property type="entry name" value="P-loop_NTPase"/>
</dbReference>